<dbReference type="AlphaFoldDB" id="A0A1L1PFC1"/>
<keyword evidence="4" id="KW-0804">Transcription</keyword>
<dbReference type="PANTHER" id="PTHR30419">
    <property type="entry name" value="HTH-TYPE TRANSCRIPTIONAL REGULATOR YBHD"/>
    <property type="match status" value="1"/>
</dbReference>
<dbReference type="SUPFAM" id="SSF46785">
    <property type="entry name" value="Winged helix' DNA-binding domain"/>
    <property type="match status" value="1"/>
</dbReference>
<name>A0A1L1PFC1_HYDIT</name>
<evidence type="ECO:0000313" key="6">
    <source>
        <dbReference type="EMBL" id="CDN86693.1"/>
    </source>
</evidence>
<accession>A0A1L1PFC1</accession>
<protein>
    <submittedName>
        <fullName evidence="6">LysR family transcriptional regulator</fullName>
    </submittedName>
</protein>
<comment type="similarity">
    <text evidence="1">Belongs to the LysR transcriptional regulatory family.</text>
</comment>
<feature type="domain" description="HTH lysR-type" evidence="5">
    <location>
        <begin position="14"/>
        <end position="66"/>
    </location>
</feature>
<proteinExistence type="inferred from homology"/>
<keyword evidence="7" id="KW-1185">Reference proteome</keyword>
<dbReference type="Gene3D" id="1.10.10.10">
    <property type="entry name" value="Winged helix-like DNA-binding domain superfamily/Winged helix DNA-binding domain"/>
    <property type="match status" value="1"/>
</dbReference>
<keyword evidence="2" id="KW-0805">Transcription regulation</keyword>
<dbReference type="InterPro" id="IPR036390">
    <property type="entry name" value="WH_DNA-bd_sf"/>
</dbReference>
<evidence type="ECO:0000256" key="2">
    <source>
        <dbReference type="ARBA" id="ARBA00023015"/>
    </source>
</evidence>
<dbReference type="GO" id="GO:0003677">
    <property type="term" value="F:DNA binding"/>
    <property type="evidence" value="ECO:0007669"/>
    <property type="project" value="UniProtKB-KW"/>
</dbReference>
<dbReference type="PROSITE" id="PS50931">
    <property type="entry name" value="HTH_LYSR"/>
    <property type="match status" value="1"/>
</dbReference>
<dbReference type="Proteomes" id="UP000028878">
    <property type="component" value="Unassembled WGS sequence"/>
</dbReference>
<dbReference type="Gene3D" id="3.40.190.290">
    <property type="match status" value="1"/>
</dbReference>
<organism evidence="6 7">
    <name type="scientific">Hydrogenophaga intermedia</name>
    <dbReference type="NCBI Taxonomy" id="65786"/>
    <lineage>
        <taxon>Bacteria</taxon>
        <taxon>Pseudomonadati</taxon>
        <taxon>Pseudomonadota</taxon>
        <taxon>Betaproteobacteria</taxon>
        <taxon>Burkholderiales</taxon>
        <taxon>Comamonadaceae</taxon>
        <taxon>Hydrogenophaga</taxon>
    </lineage>
</organism>
<evidence type="ECO:0000313" key="7">
    <source>
        <dbReference type="Proteomes" id="UP000028878"/>
    </source>
</evidence>
<evidence type="ECO:0000256" key="3">
    <source>
        <dbReference type="ARBA" id="ARBA00023125"/>
    </source>
</evidence>
<dbReference type="RefSeq" id="WP_009519213.1">
    <property type="nucleotide sequence ID" value="NZ_CCAE010000005.1"/>
</dbReference>
<dbReference type="PRINTS" id="PR00039">
    <property type="entry name" value="HTHLYSR"/>
</dbReference>
<dbReference type="GO" id="GO:0005829">
    <property type="term" value="C:cytosol"/>
    <property type="evidence" value="ECO:0007669"/>
    <property type="project" value="TreeGrafter"/>
</dbReference>
<dbReference type="InterPro" id="IPR005119">
    <property type="entry name" value="LysR_subst-bd"/>
</dbReference>
<dbReference type="CDD" id="cd05466">
    <property type="entry name" value="PBP2_LTTR_substrate"/>
    <property type="match status" value="1"/>
</dbReference>
<dbReference type="InterPro" id="IPR050950">
    <property type="entry name" value="HTH-type_LysR_regulators"/>
</dbReference>
<dbReference type="FunFam" id="1.10.10.10:FF:000001">
    <property type="entry name" value="LysR family transcriptional regulator"/>
    <property type="match status" value="1"/>
</dbReference>
<gene>
    <name evidence="6" type="ORF">BN948_01101</name>
</gene>
<dbReference type="EMBL" id="CCAE010000005">
    <property type="protein sequence ID" value="CDN86693.1"/>
    <property type="molecule type" value="Genomic_DNA"/>
</dbReference>
<dbReference type="InterPro" id="IPR036388">
    <property type="entry name" value="WH-like_DNA-bd_sf"/>
</dbReference>
<dbReference type="SUPFAM" id="SSF53850">
    <property type="entry name" value="Periplasmic binding protein-like II"/>
    <property type="match status" value="1"/>
</dbReference>
<dbReference type="Pfam" id="PF03466">
    <property type="entry name" value="LysR_substrate"/>
    <property type="match status" value="1"/>
</dbReference>
<evidence type="ECO:0000259" key="5">
    <source>
        <dbReference type="PROSITE" id="PS50931"/>
    </source>
</evidence>
<keyword evidence="3" id="KW-0238">DNA-binding</keyword>
<dbReference type="GO" id="GO:0003700">
    <property type="term" value="F:DNA-binding transcription factor activity"/>
    <property type="evidence" value="ECO:0007669"/>
    <property type="project" value="InterPro"/>
</dbReference>
<sequence>MNRHPQLRFHLPELETFLVVLEEGSFSRAAERLCVSQPSVSSRVKRLEDVLRVKLIERTTRSVQATEDGELLRNAAHEALAGLYAVLGQFRDRSEAARNRVVIAATPMLAATYLPTIIHSYSERFPDVQVVLRDMPFDALLKAVGDGSADIGVTAVDGDYDNLQFQPLAEEPVVLVVPANHPLAAQQRVTLEMISRHRMIFLDRYTNLRERLAGEFARFGAVLEASTASTLPTLIGMVDAGRCMAFLPRSMAQINARETRTLVELADFKAVRSYGSIIARRSVPTAAVKSFRDHLHQHFEPQV</sequence>
<dbReference type="InterPro" id="IPR000847">
    <property type="entry name" value="LysR_HTH_N"/>
</dbReference>
<dbReference type="Pfam" id="PF00126">
    <property type="entry name" value="HTH_1"/>
    <property type="match status" value="1"/>
</dbReference>
<evidence type="ECO:0000256" key="4">
    <source>
        <dbReference type="ARBA" id="ARBA00023163"/>
    </source>
</evidence>
<reference evidence="7" key="1">
    <citation type="submission" date="2014-11" db="EMBL/GenBank/DDBJ databases">
        <title>Draft genome sequence of Hydrogenophaga intermedia S1.</title>
        <authorList>
            <person name="Gan H.M."/>
            <person name="Chew T.H."/>
            <person name="Stolz A."/>
        </authorList>
    </citation>
    <scope>NUCLEOTIDE SEQUENCE [LARGE SCALE GENOMIC DNA]</scope>
    <source>
        <strain evidence="7">S1</strain>
    </source>
</reference>
<evidence type="ECO:0000256" key="1">
    <source>
        <dbReference type="ARBA" id="ARBA00009437"/>
    </source>
</evidence>